<comment type="caution">
    <text evidence="1">The sequence shown here is derived from an EMBL/GenBank/DDBJ whole genome shotgun (WGS) entry which is preliminary data.</text>
</comment>
<reference evidence="2" key="1">
    <citation type="journal article" date="2019" name="Int. J. Syst. Evol. Microbiol.">
        <title>The Global Catalogue of Microorganisms (GCM) 10K type strain sequencing project: providing services to taxonomists for standard genome sequencing and annotation.</title>
        <authorList>
            <consortium name="The Broad Institute Genomics Platform"/>
            <consortium name="The Broad Institute Genome Sequencing Center for Infectious Disease"/>
            <person name="Wu L."/>
            <person name="Ma J."/>
        </authorList>
    </citation>
    <scope>NUCLEOTIDE SEQUENCE [LARGE SCALE GENOMIC DNA]</scope>
    <source>
        <strain evidence="2">NBRC 103632</strain>
    </source>
</reference>
<dbReference type="EMBL" id="BSPL01000009">
    <property type="protein sequence ID" value="GLS69038.1"/>
    <property type="molecule type" value="Genomic_DNA"/>
</dbReference>
<evidence type="ECO:0000313" key="2">
    <source>
        <dbReference type="Proteomes" id="UP001157440"/>
    </source>
</evidence>
<keyword evidence="2" id="KW-1185">Reference proteome</keyword>
<protein>
    <submittedName>
        <fullName evidence="1">Uncharacterized protein</fullName>
    </submittedName>
</protein>
<sequence length="130" mass="14503">MIAEQKRVGESWPSSVIGAMAHEWAHAYQYRAGLDDKLELHADYMSGWYMGHKQRYGLAMDINVFSDAIYLRGGKSGQFRGRPYGSPEQRVAAMLAGRSDGYSRASLNTQFTSSYVNAASNRGYSYVSTL</sequence>
<dbReference type="AlphaFoldDB" id="A0AA37TD75"/>
<organism evidence="1 2">
    <name type="scientific">Methylobacterium tardum</name>
    <dbReference type="NCBI Taxonomy" id="374432"/>
    <lineage>
        <taxon>Bacteria</taxon>
        <taxon>Pseudomonadati</taxon>
        <taxon>Pseudomonadota</taxon>
        <taxon>Alphaproteobacteria</taxon>
        <taxon>Hyphomicrobiales</taxon>
        <taxon>Methylobacteriaceae</taxon>
        <taxon>Methylobacterium</taxon>
    </lineage>
</organism>
<name>A0AA37TD75_9HYPH</name>
<dbReference type="Proteomes" id="UP001157440">
    <property type="component" value="Unassembled WGS sequence"/>
</dbReference>
<accession>A0AA37TD75</accession>
<proteinExistence type="predicted"/>
<evidence type="ECO:0000313" key="1">
    <source>
        <dbReference type="EMBL" id="GLS69038.1"/>
    </source>
</evidence>
<gene>
    <name evidence="1" type="ORF">GCM10007890_10500</name>
</gene>